<sequence length="274" mass="33092">MEINISDIPDFLRDSEFYKNLDSNNEDVITIPKLKMDDEVNNIFDFKDLFKTLNFFLSNKFPKNFIKYYQNNSQEVFDSLDHEIYQELLIDLCNLKIKNTTQFFITYKIITLYKLQDYDNYINYALNNKNIIYVDYIFNKSTQIYNEEYINLSKKIGSTDFLTLKPYIFQNLSNNIHLKVKTRKLSKKWKYSKTILPLESIIKIIEAIKKDYEYEYNSFDKNNISYKNNEIYITSKDKYNFIKNTIKINEFNKKIILKNFEIIIEWIKLNNIPG</sequence>
<protein>
    <submittedName>
        <fullName evidence="1">Uncharacterized protein</fullName>
    </submittedName>
</protein>
<evidence type="ECO:0000313" key="1">
    <source>
        <dbReference type="EMBL" id="QHS77984.1"/>
    </source>
</evidence>
<name>A0A6C0AE16_9ZZZZ</name>
<organism evidence="1">
    <name type="scientific">viral metagenome</name>
    <dbReference type="NCBI Taxonomy" id="1070528"/>
    <lineage>
        <taxon>unclassified sequences</taxon>
        <taxon>metagenomes</taxon>
        <taxon>organismal metagenomes</taxon>
    </lineage>
</organism>
<dbReference type="AlphaFoldDB" id="A0A6C0AE16"/>
<reference evidence="1" key="1">
    <citation type="journal article" date="2020" name="Nature">
        <title>Giant virus diversity and host interactions through global metagenomics.</title>
        <authorList>
            <person name="Schulz F."/>
            <person name="Roux S."/>
            <person name="Paez-Espino D."/>
            <person name="Jungbluth S."/>
            <person name="Walsh D.A."/>
            <person name="Denef V.J."/>
            <person name="McMahon K.D."/>
            <person name="Konstantinidis K.T."/>
            <person name="Eloe-Fadrosh E.A."/>
            <person name="Kyrpides N.C."/>
            <person name="Woyke T."/>
        </authorList>
    </citation>
    <scope>NUCLEOTIDE SEQUENCE</scope>
    <source>
        <strain evidence="1">GVMAG-S-1021933-23</strain>
    </source>
</reference>
<proteinExistence type="predicted"/>
<dbReference type="EMBL" id="MN740594">
    <property type="protein sequence ID" value="QHS77984.1"/>
    <property type="molecule type" value="Genomic_DNA"/>
</dbReference>
<accession>A0A6C0AE16</accession>